<dbReference type="STRING" id="334426.A0A0R3PEQ9"/>
<gene>
    <name evidence="11" type="ORF">ACOC_LOCUS2582</name>
</gene>
<keyword evidence="8" id="KW-0443">Lipid metabolism</keyword>
<evidence type="ECO:0000313" key="13">
    <source>
        <dbReference type="WBParaSite" id="ACOC_0000258101-mRNA-1"/>
    </source>
</evidence>
<comment type="subcellular location">
    <subcellularLocation>
        <location evidence="1">Membrane</location>
        <topology evidence="1">Multi-pass membrane protein</topology>
    </subcellularLocation>
</comment>
<comment type="pathway">
    <text evidence="2">Lipid metabolism; fatty acid biosynthesis.</text>
</comment>
<keyword evidence="4" id="KW-0808">Transferase</keyword>
<evidence type="ECO:0000256" key="9">
    <source>
        <dbReference type="ARBA" id="ARBA00023136"/>
    </source>
</evidence>
<proteinExistence type="predicted"/>
<name>A0A0R3PEQ9_ANGCS</name>
<protein>
    <submittedName>
        <fullName evidence="13">Elongation of very long chain fatty acids protein</fullName>
    </submittedName>
</protein>
<keyword evidence="10" id="KW-0275">Fatty acid biosynthesis</keyword>
<evidence type="ECO:0000256" key="10">
    <source>
        <dbReference type="ARBA" id="ARBA00023160"/>
    </source>
</evidence>
<dbReference type="Pfam" id="PF01151">
    <property type="entry name" value="ELO"/>
    <property type="match status" value="1"/>
</dbReference>
<evidence type="ECO:0000313" key="11">
    <source>
        <dbReference type="EMBL" id="VDM54167.1"/>
    </source>
</evidence>
<dbReference type="UniPathway" id="UPA00094"/>
<dbReference type="GO" id="GO:0016020">
    <property type="term" value="C:membrane"/>
    <property type="evidence" value="ECO:0007669"/>
    <property type="project" value="UniProtKB-SubCell"/>
</dbReference>
<keyword evidence="6" id="KW-0276">Fatty acid metabolism</keyword>
<keyword evidence="7" id="KW-1133">Transmembrane helix</keyword>
<evidence type="ECO:0000256" key="5">
    <source>
        <dbReference type="ARBA" id="ARBA00022692"/>
    </source>
</evidence>
<evidence type="ECO:0000256" key="3">
    <source>
        <dbReference type="ARBA" id="ARBA00022516"/>
    </source>
</evidence>
<sequence>MDFLRHLNEFKAYRENKSMYQDTYRYKYALPFERIDDPRGWTVEVFQRYWAHSITISISYFVIMKGIHHFMEKREPFSLKTTLFLWNTALAVFSIAGFIRYSEENNGCLAMGDVALALSVAGVAAEGDSMLETDRNTDELAFPAELKINMIHDNGEEYFKNGQ</sequence>
<keyword evidence="5" id="KW-0812">Transmembrane</keyword>
<dbReference type="GO" id="GO:0006633">
    <property type="term" value="P:fatty acid biosynthetic process"/>
    <property type="evidence" value="ECO:0007669"/>
    <property type="project" value="UniProtKB-UniPathway"/>
</dbReference>
<evidence type="ECO:0000256" key="1">
    <source>
        <dbReference type="ARBA" id="ARBA00004141"/>
    </source>
</evidence>
<evidence type="ECO:0000256" key="2">
    <source>
        <dbReference type="ARBA" id="ARBA00005194"/>
    </source>
</evidence>
<dbReference type="WBParaSite" id="ACOC_0000258101-mRNA-1">
    <property type="protein sequence ID" value="ACOC_0000258101-mRNA-1"/>
    <property type="gene ID" value="ACOC_0000258101"/>
</dbReference>
<keyword evidence="12" id="KW-1185">Reference proteome</keyword>
<dbReference type="Proteomes" id="UP000267027">
    <property type="component" value="Unassembled WGS sequence"/>
</dbReference>
<reference evidence="11 12" key="2">
    <citation type="submission" date="2018-11" db="EMBL/GenBank/DDBJ databases">
        <authorList>
            <consortium name="Pathogen Informatics"/>
        </authorList>
    </citation>
    <scope>NUCLEOTIDE SEQUENCE [LARGE SCALE GENOMIC DNA]</scope>
    <source>
        <strain evidence="11 12">Costa Rica</strain>
    </source>
</reference>
<accession>A0A0R3PEQ9</accession>
<keyword evidence="9" id="KW-0472">Membrane</keyword>
<dbReference type="EMBL" id="UYYA01000545">
    <property type="protein sequence ID" value="VDM54167.1"/>
    <property type="molecule type" value="Genomic_DNA"/>
</dbReference>
<dbReference type="AlphaFoldDB" id="A0A0R3PEQ9"/>
<dbReference type="GO" id="GO:0009922">
    <property type="term" value="F:fatty acid elongase activity"/>
    <property type="evidence" value="ECO:0007669"/>
    <property type="project" value="InterPro"/>
</dbReference>
<evidence type="ECO:0000256" key="6">
    <source>
        <dbReference type="ARBA" id="ARBA00022832"/>
    </source>
</evidence>
<evidence type="ECO:0000256" key="8">
    <source>
        <dbReference type="ARBA" id="ARBA00023098"/>
    </source>
</evidence>
<dbReference type="OrthoDB" id="10259681at2759"/>
<reference evidence="13" key="1">
    <citation type="submission" date="2017-02" db="UniProtKB">
        <authorList>
            <consortium name="WormBaseParasite"/>
        </authorList>
    </citation>
    <scope>IDENTIFICATION</scope>
</reference>
<dbReference type="InterPro" id="IPR002076">
    <property type="entry name" value="ELO_fam"/>
</dbReference>
<organism evidence="13">
    <name type="scientific">Angiostrongylus costaricensis</name>
    <name type="common">Nematode worm</name>
    <dbReference type="NCBI Taxonomy" id="334426"/>
    <lineage>
        <taxon>Eukaryota</taxon>
        <taxon>Metazoa</taxon>
        <taxon>Ecdysozoa</taxon>
        <taxon>Nematoda</taxon>
        <taxon>Chromadorea</taxon>
        <taxon>Rhabditida</taxon>
        <taxon>Rhabditina</taxon>
        <taxon>Rhabditomorpha</taxon>
        <taxon>Strongyloidea</taxon>
        <taxon>Metastrongylidae</taxon>
        <taxon>Angiostrongylus</taxon>
    </lineage>
</organism>
<evidence type="ECO:0000313" key="12">
    <source>
        <dbReference type="Proteomes" id="UP000267027"/>
    </source>
</evidence>
<keyword evidence="3" id="KW-0444">Lipid biosynthesis</keyword>
<evidence type="ECO:0000256" key="7">
    <source>
        <dbReference type="ARBA" id="ARBA00022989"/>
    </source>
</evidence>
<evidence type="ECO:0000256" key="4">
    <source>
        <dbReference type="ARBA" id="ARBA00022679"/>
    </source>
</evidence>